<evidence type="ECO:0000313" key="1">
    <source>
        <dbReference type="EMBL" id="GME73432.1"/>
    </source>
</evidence>
<name>A0ACB5SUI9_AMBMO</name>
<organism evidence="1 2">
    <name type="scientific">Ambrosiozyma monospora</name>
    <name type="common">Yeast</name>
    <name type="synonym">Endomycopsis monosporus</name>
    <dbReference type="NCBI Taxonomy" id="43982"/>
    <lineage>
        <taxon>Eukaryota</taxon>
        <taxon>Fungi</taxon>
        <taxon>Dikarya</taxon>
        <taxon>Ascomycota</taxon>
        <taxon>Saccharomycotina</taxon>
        <taxon>Pichiomycetes</taxon>
        <taxon>Pichiales</taxon>
        <taxon>Pichiaceae</taxon>
        <taxon>Ambrosiozyma</taxon>
    </lineage>
</organism>
<evidence type="ECO:0000313" key="2">
    <source>
        <dbReference type="Proteomes" id="UP001165064"/>
    </source>
</evidence>
<dbReference type="Proteomes" id="UP001165064">
    <property type="component" value="Unassembled WGS sequence"/>
</dbReference>
<sequence length="979" mass="112447">MPAETTTSRVKKPKAPTAAQNRRYLKSINKLAGFDEIEQAIRKAFQNAQNTVSVHKREVAVLKTIQLRSLKLGFSKQFNDLFIKMVDKILPLKKNEPVGDRIIKFVTSFVNAINPPERPDDEDDEEEETEEEAMFSEFIDKLARHLVDGFQASDRNVRYRVCHLLSHIMHYMTALDEELYETLSDSLLVRLYDREAQIRVKAVTTMASFQEEDFSKKTSDAAKKIRFVMQNDSNAEVRRACITQIEKTKHTKFQIFERARDINPINRKIVYSKVLPEYPLEEIEPVARQKLLSWGLKDRDENVRKAAAKWFTDTWFKQCNNSVLQLLTELDVLDSEIADVAVRTFLNSIKDPSTLEFKEEHFNSLTPEYALLIRIFFEFCNDNNMSNIIDNSFPVASTFADMIENYTHKQLELAKKYYLVENNLPDEDGKMISVDDLEDERYYDFIVIQMLKIAVDYDYSDGFGRNKMMTVLRNALEKEAALNNPLITEYLLKCLRNLSINERDFSQMIVELINDLKDTAYEAKHPPQEKTSKLDESDDDDDDDDDSFYDARTELSRTSVLSANRSMEHELKQVEELEPEVIINCLNLAQRMLQLIKDPLKDNMYILSLLDSLIHPSVRRSETEIRILGVKCLGLCCVLDRELAGKSMFLFGVIISKSESDDLTVTGLKGISDLLAVHGVSILETGEENSVDSVAVAKLFYRALRDHSRKEVQAAAGEAIFKLFLCGVINDDELYETTLLTYFNPKIEENEALKQCFSFCIPAYSFSRASHQQRVVRIVCDTLYRTFDAMENFEDHTGALSPKSILDQLLYWTDPYNIINRDDEDSKFAPEHADVALQLLDYLSRVSPTRENKEFIRAVFRVLPNLHFSEYVGLEKLREISTALENDEILGGELEEGLRMTNSQKSYEKFISYVDFCIEKAESLEAENQKAENHDKSQSGLFVGENANAGQGEDSHHQDVGVEAEDSPQDVPTHYRKPG</sequence>
<proteinExistence type="predicted"/>
<dbReference type="EMBL" id="BSXS01000675">
    <property type="protein sequence ID" value="GME73432.1"/>
    <property type="molecule type" value="Genomic_DNA"/>
</dbReference>
<gene>
    <name evidence="1" type="ORF">Amon02_000139700</name>
</gene>
<accession>A0ACB5SUI9</accession>
<protein>
    <submittedName>
        <fullName evidence="1">Unnamed protein product</fullName>
    </submittedName>
</protein>
<reference evidence="1" key="1">
    <citation type="submission" date="2023-04" db="EMBL/GenBank/DDBJ databases">
        <title>Ambrosiozyma monospora NBRC 10751.</title>
        <authorList>
            <person name="Ichikawa N."/>
            <person name="Sato H."/>
            <person name="Tonouchi N."/>
        </authorList>
    </citation>
    <scope>NUCLEOTIDE SEQUENCE</scope>
    <source>
        <strain evidence="1">NBRC 10751</strain>
    </source>
</reference>
<comment type="caution">
    <text evidence="1">The sequence shown here is derived from an EMBL/GenBank/DDBJ whole genome shotgun (WGS) entry which is preliminary data.</text>
</comment>
<keyword evidence="2" id="KW-1185">Reference proteome</keyword>